<dbReference type="RefSeq" id="WP_337717590.1">
    <property type="nucleotide sequence ID" value="NZ_JBBEUB010000009.1"/>
</dbReference>
<dbReference type="Proteomes" id="UP001378956">
    <property type="component" value="Unassembled WGS sequence"/>
</dbReference>
<evidence type="ECO:0000313" key="2">
    <source>
        <dbReference type="Proteomes" id="UP001378956"/>
    </source>
</evidence>
<name>A0ABU8NS39_9SPHI</name>
<evidence type="ECO:0000313" key="1">
    <source>
        <dbReference type="EMBL" id="MEJ2905083.1"/>
    </source>
</evidence>
<comment type="caution">
    <text evidence="1">The sequence shown here is derived from an EMBL/GenBank/DDBJ whole genome shotgun (WGS) entry which is preliminary data.</text>
</comment>
<proteinExistence type="predicted"/>
<sequence length="121" mass="14290">MSLIKYAHIYHDAEIQRASQLSNVQNAQQVLEEYKNSEYVDALQRNLRLIRLADILRYEQELYEEKLKELGDAALDVIEELKKINQPIGKNKQIELPGNRYFELQLENEHKLNYLGPYSRA</sequence>
<protein>
    <submittedName>
        <fullName evidence="1">Uncharacterized protein</fullName>
    </submittedName>
</protein>
<gene>
    <name evidence="1" type="ORF">WAE58_21740</name>
</gene>
<accession>A0ABU8NS39</accession>
<reference evidence="1 2" key="1">
    <citation type="submission" date="2024-03" db="EMBL/GenBank/DDBJ databases">
        <title>Sequence of Lycoming College Course Isolates.</title>
        <authorList>
            <person name="Plotts O."/>
            <person name="Newman J."/>
        </authorList>
    </citation>
    <scope>NUCLEOTIDE SEQUENCE [LARGE SCALE GENOMIC DNA]</scope>
    <source>
        <strain evidence="1 2">CJB-3</strain>
    </source>
</reference>
<keyword evidence="2" id="KW-1185">Reference proteome</keyword>
<dbReference type="EMBL" id="JBBEUB010000009">
    <property type="protein sequence ID" value="MEJ2905083.1"/>
    <property type="molecule type" value="Genomic_DNA"/>
</dbReference>
<organism evidence="1 2">
    <name type="scientific">Pedobacter panaciterrae</name>
    <dbReference type="NCBI Taxonomy" id="363849"/>
    <lineage>
        <taxon>Bacteria</taxon>
        <taxon>Pseudomonadati</taxon>
        <taxon>Bacteroidota</taxon>
        <taxon>Sphingobacteriia</taxon>
        <taxon>Sphingobacteriales</taxon>
        <taxon>Sphingobacteriaceae</taxon>
        <taxon>Pedobacter</taxon>
    </lineage>
</organism>